<dbReference type="Pfam" id="PF11387">
    <property type="entry name" value="DUF2795"/>
    <property type="match status" value="1"/>
</dbReference>
<dbReference type="InterPro" id="IPR021527">
    <property type="entry name" value="DUF2795"/>
</dbReference>
<sequence>MDFLRKRLPAQVGRYLEGVEFPARKEELLSRLERNGVPSPVLGQLRKRLPEGEYRGPQDVVSALRRGR</sequence>
<accession>A0A6J4RYD2</accession>
<evidence type="ECO:0000313" key="1">
    <source>
        <dbReference type="EMBL" id="CAA9480127.1"/>
    </source>
</evidence>
<organism evidence="1">
    <name type="scientific">uncultured Rubrobacteraceae bacterium</name>
    <dbReference type="NCBI Taxonomy" id="349277"/>
    <lineage>
        <taxon>Bacteria</taxon>
        <taxon>Bacillati</taxon>
        <taxon>Actinomycetota</taxon>
        <taxon>Rubrobacteria</taxon>
        <taxon>Rubrobacterales</taxon>
        <taxon>Rubrobacteraceae</taxon>
        <taxon>environmental samples</taxon>
    </lineage>
</organism>
<proteinExistence type="predicted"/>
<protein>
    <recommendedName>
        <fullName evidence="2">DUF2795 domain-containing protein</fullName>
    </recommendedName>
</protein>
<dbReference type="EMBL" id="CADCVH010000125">
    <property type="protein sequence ID" value="CAA9480127.1"/>
    <property type="molecule type" value="Genomic_DNA"/>
</dbReference>
<evidence type="ECO:0008006" key="2">
    <source>
        <dbReference type="Google" id="ProtNLM"/>
    </source>
</evidence>
<reference evidence="1" key="1">
    <citation type="submission" date="2020-02" db="EMBL/GenBank/DDBJ databases">
        <authorList>
            <person name="Meier V. D."/>
        </authorList>
    </citation>
    <scope>NUCLEOTIDE SEQUENCE</scope>
    <source>
        <strain evidence="1">AVDCRST_MAG02</strain>
    </source>
</reference>
<gene>
    <name evidence="1" type="ORF">AVDCRST_MAG02-4453</name>
</gene>
<name>A0A6J4RYD2_9ACTN</name>
<dbReference type="AlphaFoldDB" id="A0A6J4RYD2"/>